<feature type="compositionally biased region" description="Polar residues" evidence="1">
    <location>
        <begin position="7"/>
        <end position="20"/>
    </location>
</feature>
<evidence type="ECO:0000313" key="3">
    <source>
        <dbReference type="Proteomes" id="UP000037035"/>
    </source>
</evidence>
<organism evidence="2 3">
    <name type="scientific">Puccinia sorghi</name>
    <dbReference type="NCBI Taxonomy" id="27349"/>
    <lineage>
        <taxon>Eukaryota</taxon>
        <taxon>Fungi</taxon>
        <taxon>Dikarya</taxon>
        <taxon>Basidiomycota</taxon>
        <taxon>Pucciniomycotina</taxon>
        <taxon>Pucciniomycetes</taxon>
        <taxon>Pucciniales</taxon>
        <taxon>Pucciniaceae</taxon>
        <taxon>Puccinia</taxon>
    </lineage>
</organism>
<keyword evidence="3" id="KW-1185">Reference proteome</keyword>
<dbReference type="VEuPathDB" id="FungiDB:VP01_4512g1"/>
<comment type="caution">
    <text evidence="2">The sequence shown here is derived from an EMBL/GenBank/DDBJ whole genome shotgun (WGS) entry which is preliminary data.</text>
</comment>
<reference evidence="2 3" key="1">
    <citation type="submission" date="2015-08" db="EMBL/GenBank/DDBJ databases">
        <title>Next Generation Sequencing and Analysis of the Genome of Puccinia sorghi L Schw, the Causal Agent of Maize Common Rust.</title>
        <authorList>
            <person name="Rochi L."/>
            <person name="Burguener G."/>
            <person name="Darino M."/>
            <person name="Turjanski A."/>
            <person name="Kreff E."/>
            <person name="Dieguez M.J."/>
            <person name="Sacco F."/>
        </authorList>
    </citation>
    <scope>NUCLEOTIDE SEQUENCE [LARGE SCALE GENOMIC DNA]</scope>
    <source>
        <strain evidence="2 3">RO10H11247</strain>
    </source>
</reference>
<name>A0A0L6UPV0_9BASI</name>
<feature type="region of interest" description="Disordered" evidence="1">
    <location>
        <begin position="1"/>
        <end position="30"/>
    </location>
</feature>
<evidence type="ECO:0000313" key="2">
    <source>
        <dbReference type="EMBL" id="KNZ50272.1"/>
    </source>
</evidence>
<dbReference type="OrthoDB" id="2508113at2759"/>
<sequence length="226" mass="25405">MELRSFWDTQSPTGTNVTPANNKKKSNSKRLLISLSSSSPMKRIPRKKMTSKAAPKSVQSTTKRIQERKVSVVKKSIDGSIGAITKEVVIGNMEIGTQCNFSLDTASARELELLAEIFLEKVKDKLYIQFVFLLEDKIKASTFLSLVKTSLKKICQMWLNKEELNHQCTQFPTSPSHLCNPTSNFVPHVMSCYENKKMKTSRVSLISHFLEVVSVSIGLPISNSYK</sequence>
<dbReference type="AlphaFoldDB" id="A0A0L6UPV0"/>
<feature type="region of interest" description="Disordered" evidence="1">
    <location>
        <begin position="42"/>
        <end position="65"/>
    </location>
</feature>
<proteinExistence type="predicted"/>
<gene>
    <name evidence="2" type="ORF">VP01_4512g1</name>
</gene>
<evidence type="ECO:0000256" key="1">
    <source>
        <dbReference type="SAM" id="MobiDB-lite"/>
    </source>
</evidence>
<protein>
    <submittedName>
        <fullName evidence="2">Uncharacterized protein</fullName>
    </submittedName>
</protein>
<dbReference type="EMBL" id="LAVV01009627">
    <property type="protein sequence ID" value="KNZ50272.1"/>
    <property type="molecule type" value="Genomic_DNA"/>
</dbReference>
<accession>A0A0L6UPV0</accession>
<dbReference type="Proteomes" id="UP000037035">
    <property type="component" value="Unassembled WGS sequence"/>
</dbReference>